<feature type="transmembrane region" description="Helical" evidence="1">
    <location>
        <begin position="12"/>
        <end position="45"/>
    </location>
</feature>
<reference evidence="2 3" key="1">
    <citation type="submission" date="2017-02" db="EMBL/GenBank/DDBJ databases">
        <authorList>
            <person name="Peterson S.W."/>
        </authorList>
    </citation>
    <scope>NUCLEOTIDE SEQUENCE [LARGE SCALE GENOMIC DNA]</scope>
    <source>
        <strain evidence="2 3">ATCC 51222</strain>
    </source>
</reference>
<keyword evidence="1" id="KW-0472">Membrane</keyword>
<dbReference type="STRING" id="290054.SAMN02745114_00575"/>
<dbReference type="AlphaFoldDB" id="A0A1T4KPV4"/>
<dbReference type="Proteomes" id="UP000190657">
    <property type="component" value="Unassembled WGS sequence"/>
</dbReference>
<dbReference type="EMBL" id="FUWW01000004">
    <property type="protein sequence ID" value="SJZ44413.1"/>
    <property type="molecule type" value="Genomic_DNA"/>
</dbReference>
<feature type="transmembrane region" description="Helical" evidence="1">
    <location>
        <begin position="57"/>
        <end position="77"/>
    </location>
</feature>
<keyword evidence="1" id="KW-1133">Transmembrane helix</keyword>
<evidence type="ECO:0000313" key="2">
    <source>
        <dbReference type="EMBL" id="SJZ44413.1"/>
    </source>
</evidence>
<feature type="transmembrane region" description="Helical" evidence="1">
    <location>
        <begin position="110"/>
        <end position="130"/>
    </location>
</feature>
<protein>
    <recommendedName>
        <fullName evidence="4">O-antigen ligase like membrane protein</fullName>
    </recommendedName>
</protein>
<evidence type="ECO:0008006" key="4">
    <source>
        <dbReference type="Google" id="ProtNLM"/>
    </source>
</evidence>
<evidence type="ECO:0000256" key="1">
    <source>
        <dbReference type="SAM" id="Phobius"/>
    </source>
</evidence>
<feature type="non-terminal residue" evidence="2">
    <location>
        <position position="162"/>
    </location>
</feature>
<sequence>MQLNSKMSKILFAILLFFPFFVGGYYVFYSAAVGIVLLIALLVHIFKTKSIKYSKSFTFFVLLFMSVMYFLTKFWAVDKSMSIHGFVKFFTAFLFTLAIIQISREERQQLLYSVPITAVIMTVFTELMGFTEFGRNRFYDNIGDLHGAFEYANAFAIYLLIA</sequence>
<evidence type="ECO:0000313" key="3">
    <source>
        <dbReference type="Proteomes" id="UP000190657"/>
    </source>
</evidence>
<proteinExistence type="predicted"/>
<organism evidence="2 3">
    <name type="scientific">Eubacterium coprostanoligenes</name>
    <dbReference type="NCBI Taxonomy" id="290054"/>
    <lineage>
        <taxon>Bacteria</taxon>
        <taxon>Bacillati</taxon>
        <taxon>Bacillota</taxon>
        <taxon>Clostridia</taxon>
        <taxon>Eubacteriales</taxon>
        <taxon>Eubacteriaceae</taxon>
        <taxon>Eubacterium</taxon>
    </lineage>
</organism>
<name>A0A1T4KPV4_9FIRM</name>
<keyword evidence="3" id="KW-1185">Reference proteome</keyword>
<keyword evidence="1" id="KW-0812">Transmembrane</keyword>
<gene>
    <name evidence="2" type="ORF">SAMN02745114_00575</name>
</gene>
<accession>A0A1T4KPV4</accession>
<feature type="transmembrane region" description="Helical" evidence="1">
    <location>
        <begin position="83"/>
        <end position="103"/>
    </location>
</feature>